<evidence type="ECO:0000313" key="4">
    <source>
        <dbReference type="Ensembl" id="ENSHCOP00000017437.1"/>
    </source>
</evidence>
<evidence type="ECO:0000256" key="3">
    <source>
        <dbReference type="SAM" id="Phobius"/>
    </source>
</evidence>
<reference evidence="4" key="2">
    <citation type="submission" date="2025-09" db="UniProtKB">
        <authorList>
            <consortium name="Ensembl"/>
        </authorList>
    </citation>
    <scope>IDENTIFICATION</scope>
</reference>
<dbReference type="GO" id="GO:0051878">
    <property type="term" value="P:lateral element assembly"/>
    <property type="evidence" value="ECO:0007669"/>
    <property type="project" value="TreeGrafter"/>
</dbReference>
<dbReference type="GO" id="GO:0000802">
    <property type="term" value="C:transverse filament"/>
    <property type="evidence" value="ECO:0007669"/>
    <property type="project" value="TreeGrafter"/>
</dbReference>
<keyword evidence="3" id="KW-0812">Transmembrane</keyword>
<dbReference type="GO" id="GO:0000711">
    <property type="term" value="P:meiotic DNA repair synthesis"/>
    <property type="evidence" value="ECO:0007669"/>
    <property type="project" value="TreeGrafter"/>
</dbReference>
<evidence type="ECO:0000256" key="2">
    <source>
        <dbReference type="SAM" id="MobiDB-lite"/>
    </source>
</evidence>
<keyword evidence="3" id="KW-0472">Membrane</keyword>
<keyword evidence="1" id="KW-0175">Coiled coil</keyword>
<dbReference type="Proteomes" id="UP000264820">
    <property type="component" value="Unplaced"/>
</dbReference>
<feature type="region of interest" description="Disordered" evidence="2">
    <location>
        <begin position="478"/>
        <end position="497"/>
    </location>
</feature>
<dbReference type="AlphaFoldDB" id="A0A3Q2YV06"/>
<feature type="transmembrane region" description="Helical" evidence="3">
    <location>
        <begin position="428"/>
        <end position="452"/>
    </location>
</feature>
<proteinExistence type="predicted"/>
<feature type="coiled-coil region" evidence="1">
    <location>
        <begin position="87"/>
        <end position="135"/>
    </location>
</feature>
<name>A0A3Q2YV06_HIPCM</name>
<organism evidence="4 5">
    <name type="scientific">Hippocampus comes</name>
    <name type="common">Tiger tail seahorse</name>
    <dbReference type="NCBI Taxonomy" id="109280"/>
    <lineage>
        <taxon>Eukaryota</taxon>
        <taxon>Metazoa</taxon>
        <taxon>Chordata</taxon>
        <taxon>Craniata</taxon>
        <taxon>Vertebrata</taxon>
        <taxon>Euteleostomi</taxon>
        <taxon>Actinopterygii</taxon>
        <taxon>Neopterygii</taxon>
        <taxon>Teleostei</taxon>
        <taxon>Neoteleostei</taxon>
        <taxon>Acanthomorphata</taxon>
        <taxon>Syngnathiaria</taxon>
        <taxon>Syngnathiformes</taxon>
        <taxon>Syngnathoidei</taxon>
        <taxon>Syngnathidae</taxon>
        <taxon>Hippocampus</taxon>
    </lineage>
</organism>
<feature type="coiled-coil region" evidence="1">
    <location>
        <begin position="219"/>
        <end position="246"/>
    </location>
</feature>
<evidence type="ECO:0000256" key="1">
    <source>
        <dbReference type="SAM" id="Coils"/>
    </source>
</evidence>
<evidence type="ECO:0000313" key="5">
    <source>
        <dbReference type="Proteomes" id="UP000264820"/>
    </source>
</evidence>
<sequence length="557" mass="63603">MAKDGRFNFKLLVPPRVNNCSQVSAVKPQESVENRVDTFLGVCKSAVAPTKPITQGNSDCAPGQLCSKMFDEVEKIKCWKVKVDSDAAQSERKLQENKRTIETQRKAIQELQFQNESLSIKLEDQMSENEDWRNKHNATRNLCNLLKETFERSADKMQLFESERDETHHLLMENSERVQKLIVAFEHLRGQAEANDNEMHSGSFFNVSFFFASQQCEELTSSKMEKESLLEKLHSAEQRCKESEVISDACSYLMKKIGAHRKAGEYQKEVCKTYKLDHLLAFCTAQLLTRVFQIKKLKTQMAKELVKYNELENKVCLWSSCMTSLYDESNNQKRQLEEKHQKLVEELHDKSSFAADLDNKVLRLTAAEAIKSKEDAEHKCQHKTADIVALMEKHKNQYDRMVKEKDTELDEMRKRETEAITADNSEGVVLLISFSFIFFFFTSPTTSSIYILPISLLLIRTPPSADKPGSWRKRALELEPKSDSSDPNNTFKNTPAPHFSVSLSQCNRSKKVPSPTALKSPGTSLKLAGIKRMRDAGWIAVSDSEKKKKKAQGKIFA</sequence>
<dbReference type="GO" id="GO:0001673">
    <property type="term" value="C:male germ cell nucleus"/>
    <property type="evidence" value="ECO:0007669"/>
    <property type="project" value="TreeGrafter"/>
</dbReference>
<evidence type="ECO:0008006" key="6">
    <source>
        <dbReference type="Google" id="ProtNLM"/>
    </source>
</evidence>
<reference evidence="4" key="1">
    <citation type="submission" date="2025-08" db="UniProtKB">
        <authorList>
            <consortium name="Ensembl"/>
        </authorList>
    </citation>
    <scope>IDENTIFICATION</scope>
</reference>
<dbReference type="Pfam" id="PF05483">
    <property type="entry name" value="SCP-1"/>
    <property type="match status" value="2"/>
</dbReference>
<dbReference type="GO" id="GO:0000801">
    <property type="term" value="C:central element"/>
    <property type="evidence" value="ECO:0007669"/>
    <property type="project" value="TreeGrafter"/>
</dbReference>
<dbReference type="Ensembl" id="ENSHCOT00000013790.1">
    <property type="protein sequence ID" value="ENSHCOP00000017437.1"/>
    <property type="gene ID" value="ENSHCOG00000001255.1"/>
</dbReference>
<keyword evidence="5" id="KW-1185">Reference proteome</keyword>
<dbReference type="GeneTree" id="ENSGT00390000003368"/>
<dbReference type="GO" id="GO:0051026">
    <property type="term" value="P:chiasma assembly"/>
    <property type="evidence" value="ECO:0007669"/>
    <property type="project" value="TreeGrafter"/>
</dbReference>
<dbReference type="InterPro" id="IPR008827">
    <property type="entry name" value="SYCP1"/>
</dbReference>
<dbReference type="GO" id="GO:0003690">
    <property type="term" value="F:double-stranded DNA binding"/>
    <property type="evidence" value="ECO:0007669"/>
    <property type="project" value="TreeGrafter"/>
</dbReference>
<dbReference type="STRING" id="109280.ENSHCOP00000017437"/>
<dbReference type="PANTHER" id="PTHR46918">
    <property type="entry name" value="SYNAPTONEMAL COMPLEX PROTEIN 1"/>
    <property type="match status" value="1"/>
</dbReference>
<accession>A0A3Q2YV06</accession>
<keyword evidence="3" id="KW-1133">Transmembrane helix</keyword>
<dbReference type="PANTHER" id="PTHR46918:SF1">
    <property type="entry name" value="SYNAPTONEMAL COMPLEX PROTEIN 1"/>
    <property type="match status" value="1"/>
</dbReference>
<protein>
    <recommendedName>
        <fullName evidence="6">Synaptonemal complex protein 1</fullName>
    </recommendedName>
</protein>
<dbReference type="OMA" id="ANDNEMH"/>
<feature type="coiled-coil region" evidence="1">
    <location>
        <begin position="294"/>
        <end position="346"/>
    </location>
</feature>